<name>A0A1A9ZEK7_GLOPL</name>
<dbReference type="EnsemblMetazoa" id="GPAI012278-RA">
    <property type="protein sequence ID" value="GPAI012278-PA"/>
    <property type="gene ID" value="GPAI012278"/>
</dbReference>
<evidence type="ECO:0000313" key="2">
    <source>
        <dbReference type="Proteomes" id="UP000092445"/>
    </source>
</evidence>
<dbReference type="Proteomes" id="UP000092445">
    <property type="component" value="Unassembled WGS sequence"/>
</dbReference>
<organism evidence="1 2">
    <name type="scientific">Glossina pallidipes</name>
    <name type="common">Tsetse fly</name>
    <dbReference type="NCBI Taxonomy" id="7398"/>
    <lineage>
        <taxon>Eukaryota</taxon>
        <taxon>Metazoa</taxon>
        <taxon>Ecdysozoa</taxon>
        <taxon>Arthropoda</taxon>
        <taxon>Hexapoda</taxon>
        <taxon>Insecta</taxon>
        <taxon>Pterygota</taxon>
        <taxon>Neoptera</taxon>
        <taxon>Endopterygota</taxon>
        <taxon>Diptera</taxon>
        <taxon>Brachycera</taxon>
        <taxon>Muscomorpha</taxon>
        <taxon>Hippoboscoidea</taxon>
        <taxon>Glossinidae</taxon>
        <taxon>Glossina</taxon>
    </lineage>
</organism>
<accession>A0A1A9ZEK7</accession>
<proteinExistence type="predicted"/>
<sequence length="162" mass="18323">MPPKKPDFLVVDSSAGAGVIATSVFNGAVTNRFNNLLAFERVQKSRDEGQLNHSNIDIVSVSQLVNSYFYTTNVIDMFALLSFRTIDILESLDSLYILFGNVIEPFKTLFCGRQFLEFLLETLSSTIPLHIEHFYSSYDIFYMDLSTCASQFRPTMLDFGLS</sequence>
<dbReference type="VEuPathDB" id="VectorBase:GPAI012278"/>
<reference evidence="1" key="2">
    <citation type="submission" date="2020-05" db="UniProtKB">
        <authorList>
            <consortium name="EnsemblMetazoa"/>
        </authorList>
    </citation>
    <scope>IDENTIFICATION</scope>
    <source>
        <strain evidence="1">IAEA</strain>
    </source>
</reference>
<evidence type="ECO:0000313" key="1">
    <source>
        <dbReference type="EnsemblMetazoa" id="GPAI012278-PA"/>
    </source>
</evidence>
<keyword evidence="2" id="KW-1185">Reference proteome</keyword>
<reference evidence="2" key="1">
    <citation type="submission" date="2014-03" db="EMBL/GenBank/DDBJ databases">
        <authorList>
            <person name="Aksoy S."/>
            <person name="Warren W."/>
            <person name="Wilson R.K."/>
        </authorList>
    </citation>
    <scope>NUCLEOTIDE SEQUENCE [LARGE SCALE GENOMIC DNA]</scope>
    <source>
        <strain evidence="2">IAEA</strain>
    </source>
</reference>
<dbReference type="AlphaFoldDB" id="A0A1A9ZEK7"/>
<protein>
    <submittedName>
        <fullName evidence="1">Uncharacterized protein</fullName>
    </submittedName>
</protein>